<protein>
    <submittedName>
        <fullName evidence="2">Uncharacterized protein</fullName>
    </submittedName>
</protein>
<organism evidence="2 3">
    <name type="scientific">Pleurodeles waltl</name>
    <name type="common">Iberian ribbed newt</name>
    <dbReference type="NCBI Taxonomy" id="8319"/>
    <lineage>
        <taxon>Eukaryota</taxon>
        <taxon>Metazoa</taxon>
        <taxon>Chordata</taxon>
        <taxon>Craniata</taxon>
        <taxon>Vertebrata</taxon>
        <taxon>Euteleostomi</taxon>
        <taxon>Amphibia</taxon>
        <taxon>Batrachia</taxon>
        <taxon>Caudata</taxon>
        <taxon>Salamandroidea</taxon>
        <taxon>Salamandridae</taxon>
        <taxon>Pleurodelinae</taxon>
        <taxon>Pleurodeles</taxon>
    </lineage>
</organism>
<sequence length="92" mass="9507">MPCRPSKLTERGADSSDSEGGRSTVIQNRSREGGRANATINDGSGEDIETGSESAHPLVVAITHLETEHELDPSATEAPETDGGGGTEEAES</sequence>
<evidence type="ECO:0000256" key="1">
    <source>
        <dbReference type="SAM" id="MobiDB-lite"/>
    </source>
</evidence>
<proteinExistence type="predicted"/>
<evidence type="ECO:0000313" key="3">
    <source>
        <dbReference type="Proteomes" id="UP001066276"/>
    </source>
</evidence>
<gene>
    <name evidence="2" type="ORF">NDU88_009346</name>
</gene>
<dbReference type="EMBL" id="JANPWB010000010">
    <property type="protein sequence ID" value="KAJ1143034.1"/>
    <property type="molecule type" value="Genomic_DNA"/>
</dbReference>
<dbReference type="Proteomes" id="UP001066276">
    <property type="component" value="Chromosome 6"/>
</dbReference>
<accession>A0AAV7QTD1</accession>
<feature type="region of interest" description="Disordered" evidence="1">
    <location>
        <begin position="1"/>
        <end position="92"/>
    </location>
</feature>
<feature type="compositionally biased region" description="Gly residues" evidence="1">
    <location>
        <begin position="82"/>
        <end position="92"/>
    </location>
</feature>
<reference evidence="2" key="1">
    <citation type="journal article" date="2022" name="bioRxiv">
        <title>Sequencing and chromosome-scale assembly of the giantPleurodeles waltlgenome.</title>
        <authorList>
            <person name="Brown T."/>
            <person name="Elewa A."/>
            <person name="Iarovenko S."/>
            <person name="Subramanian E."/>
            <person name="Araus A.J."/>
            <person name="Petzold A."/>
            <person name="Susuki M."/>
            <person name="Suzuki K.-i.T."/>
            <person name="Hayashi T."/>
            <person name="Toyoda A."/>
            <person name="Oliveira C."/>
            <person name="Osipova E."/>
            <person name="Leigh N.D."/>
            <person name="Simon A."/>
            <person name="Yun M.H."/>
        </authorList>
    </citation>
    <scope>NUCLEOTIDE SEQUENCE</scope>
    <source>
        <strain evidence="2">20211129_DDA</strain>
        <tissue evidence="2">Liver</tissue>
    </source>
</reference>
<keyword evidence="3" id="KW-1185">Reference proteome</keyword>
<dbReference type="AlphaFoldDB" id="A0AAV7QTD1"/>
<comment type="caution">
    <text evidence="2">The sequence shown here is derived from an EMBL/GenBank/DDBJ whole genome shotgun (WGS) entry which is preliminary data.</text>
</comment>
<name>A0AAV7QTD1_PLEWA</name>
<evidence type="ECO:0000313" key="2">
    <source>
        <dbReference type="EMBL" id="KAJ1143034.1"/>
    </source>
</evidence>